<dbReference type="GO" id="GO:0005975">
    <property type="term" value="P:carbohydrate metabolic process"/>
    <property type="evidence" value="ECO:0007669"/>
    <property type="project" value="InterPro"/>
</dbReference>
<gene>
    <name evidence="1" type="ORF">HLH35_16080</name>
</gene>
<comment type="caution">
    <text evidence="1">The sequence shown here is derived from an EMBL/GenBank/DDBJ whole genome shotgun (WGS) entry which is preliminary data.</text>
</comment>
<organism evidence="1 2">
    <name type="scientific">Gluconacetobacter asukensis</name>
    <dbReference type="NCBI Taxonomy" id="1017181"/>
    <lineage>
        <taxon>Bacteria</taxon>
        <taxon>Pseudomonadati</taxon>
        <taxon>Pseudomonadota</taxon>
        <taxon>Alphaproteobacteria</taxon>
        <taxon>Acetobacterales</taxon>
        <taxon>Acetobacteraceae</taxon>
        <taxon>Gluconacetobacter</taxon>
    </lineage>
</organism>
<keyword evidence="2" id="KW-1185">Reference proteome</keyword>
<dbReference type="AlphaFoldDB" id="A0A7W4J2P1"/>
<proteinExistence type="predicted"/>
<evidence type="ECO:0000313" key="1">
    <source>
        <dbReference type="EMBL" id="MBB2173615.1"/>
    </source>
</evidence>
<dbReference type="SUPFAM" id="SSF48208">
    <property type="entry name" value="Six-hairpin glycosidases"/>
    <property type="match status" value="1"/>
</dbReference>
<dbReference type="InterPro" id="IPR008928">
    <property type="entry name" value="6-hairpin_glycosidase_sf"/>
</dbReference>
<accession>A0A7W4J2P1</accession>
<dbReference type="EMBL" id="JABEQE010000017">
    <property type="protein sequence ID" value="MBB2173615.1"/>
    <property type="molecule type" value="Genomic_DNA"/>
</dbReference>
<name>A0A7W4J2P1_9PROT</name>
<protein>
    <submittedName>
        <fullName evidence="1">Tat pathway signal protein</fullName>
    </submittedName>
</protein>
<reference evidence="1 2" key="1">
    <citation type="submission" date="2020-04" db="EMBL/GenBank/DDBJ databases">
        <title>Description of novel Gluconacetobacter.</title>
        <authorList>
            <person name="Sombolestani A."/>
        </authorList>
    </citation>
    <scope>NUCLEOTIDE SEQUENCE [LARGE SCALE GENOMIC DNA]</scope>
    <source>
        <strain evidence="1 2">LMG 27724</strain>
    </source>
</reference>
<evidence type="ECO:0000313" key="2">
    <source>
        <dbReference type="Proteomes" id="UP000577891"/>
    </source>
</evidence>
<dbReference type="Proteomes" id="UP000577891">
    <property type="component" value="Unassembled WGS sequence"/>
</dbReference>
<sequence length="763" mass="83396">MKRRGLLLGGLAAIGARAGVRGARAESGLRSLAPVHRPDGVWEVLEDCSTPDGALVFRGPGGRVLTLGRFMEGCARPVGRAPYCGLAFGELAYAERDLLAERLLAGGEPDPAAVRDAAPPIDTRLASEEPGRILWTAFVGPPDGDAVMPLTPAGNTRNWHVERVVPELARGSAVVAARREGLLGGALPIVVKQFPLGPGCYWEVIVFAEVSPEHARLVPTWQRMMLVEQGRATRVVYGGSYVPFGPFRAAPDEAAFNGALLRCVDRWHGVLAGTLTPVLPEPDWADFARHAFVKEAMVRRGGVWPRYGVVDRDYEGPEYDGFQDIFTASLLANLEWGRFDQAKAVLDNQFDDFVGDDGLVAMRGPEVGQTGLTLALVARYLELTGDDATVRRHKARVAAMAGVLTALHDQALALPADDPGHGLLHGWSESDACLFPDPSVWWKPYFGNSAFAARGFRDLARVWHRIAPEDGARADDWARRAGALAARTEGALRASIQHDGAPPYVPILPGVRERFRESLARHRYSEQQWAHRVYCEMLQSGILPPDLEAATIDSMRAHGATVMGLVGNLTPPSHAQRDILGFISYGYAQALLRNDRVEEYLLFLYGHRYHAHTRGSWTAAEVAGLRGELALFCLPAQMTVPILLRWALLYEDDRAETLHLAKALPRDWFLSPEGVQVAGIPTCWGRVSYILRYDEATRRIDVDLTLPSAAPRETRLYVRLPSSYRHGAPVEHGSSGTAFAAFGVRIDGTAGGQRKFSIPVARI</sequence>
<dbReference type="RefSeq" id="WP_182980124.1">
    <property type="nucleotide sequence ID" value="NZ_BAABGB010000057.1"/>
</dbReference>